<dbReference type="RefSeq" id="WP_311369663.1">
    <property type="nucleotide sequence ID" value="NZ_JAVRHX010000005.1"/>
</dbReference>
<dbReference type="InterPro" id="IPR039437">
    <property type="entry name" value="FrzH/put_lumazine-bd"/>
</dbReference>
<comment type="caution">
    <text evidence="2">The sequence shown here is derived from an EMBL/GenBank/DDBJ whole genome shotgun (WGS) entry which is preliminary data.</text>
</comment>
<feature type="chain" id="PRO_5045688470" evidence="1">
    <location>
        <begin position="20"/>
        <end position="159"/>
    </location>
</feature>
<accession>A0ABU2ZVS9</accession>
<proteinExistence type="predicted"/>
<organism evidence="2 3">
    <name type="scientific">Glaciecola petra</name>
    <dbReference type="NCBI Taxonomy" id="3075602"/>
    <lineage>
        <taxon>Bacteria</taxon>
        <taxon>Pseudomonadati</taxon>
        <taxon>Pseudomonadota</taxon>
        <taxon>Gammaproteobacteria</taxon>
        <taxon>Alteromonadales</taxon>
        <taxon>Alteromonadaceae</taxon>
        <taxon>Glaciecola</taxon>
    </lineage>
</organism>
<feature type="signal peptide" evidence="1">
    <location>
        <begin position="1"/>
        <end position="19"/>
    </location>
</feature>
<keyword evidence="3" id="KW-1185">Reference proteome</keyword>
<evidence type="ECO:0000313" key="3">
    <source>
        <dbReference type="Proteomes" id="UP001253545"/>
    </source>
</evidence>
<dbReference type="SUPFAM" id="SSF54427">
    <property type="entry name" value="NTF2-like"/>
    <property type="match status" value="1"/>
</dbReference>
<reference evidence="2 3" key="1">
    <citation type="submission" date="2023-09" db="EMBL/GenBank/DDBJ databases">
        <authorList>
            <person name="Rey-Velasco X."/>
        </authorList>
    </citation>
    <scope>NUCLEOTIDE SEQUENCE [LARGE SCALE GENOMIC DNA]</scope>
    <source>
        <strain evidence="2 3">P117</strain>
    </source>
</reference>
<name>A0ABU2ZVS9_9ALTE</name>
<evidence type="ECO:0000256" key="1">
    <source>
        <dbReference type="SAM" id="SignalP"/>
    </source>
</evidence>
<dbReference type="Proteomes" id="UP001253545">
    <property type="component" value="Unassembled WGS sequence"/>
</dbReference>
<protein>
    <submittedName>
        <fullName evidence="2">Nuclear transport factor 2 family protein</fullName>
    </submittedName>
</protein>
<sequence>MNKYLLFISSCLFVMSWHANSQQANSISSQDAQIMLPINSLFDGMREGNVQKVRSVFVPQTLIHRAHASLREDTTVENFVQALASKGDAVWDEKIWDIQINSADKLASVWTKFAFVLNGNLSHCGVNSFQLYKFEDGWKIIYLADTFQKEACKMPPGVQ</sequence>
<keyword evidence="1" id="KW-0732">Signal</keyword>
<dbReference type="Gene3D" id="3.10.450.50">
    <property type="match status" value="1"/>
</dbReference>
<evidence type="ECO:0000313" key="2">
    <source>
        <dbReference type="EMBL" id="MDT0596138.1"/>
    </source>
</evidence>
<dbReference type="Pfam" id="PF12893">
    <property type="entry name" value="Lumazine_bd_2"/>
    <property type="match status" value="1"/>
</dbReference>
<dbReference type="EMBL" id="JAVRHX010000005">
    <property type="protein sequence ID" value="MDT0596138.1"/>
    <property type="molecule type" value="Genomic_DNA"/>
</dbReference>
<gene>
    <name evidence="2" type="ORF">RM552_14890</name>
</gene>
<dbReference type="InterPro" id="IPR032710">
    <property type="entry name" value="NTF2-like_dom_sf"/>
</dbReference>